<dbReference type="Pfam" id="PF20803">
    <property type="entry name" value="PaaX_M"/>
    <property type="match status" value="1"/>
</dbReference>
<sequence length="186" mass="22324">MKVIDKESTKGKILYALGMGVGIAVALSNQRTSFGLTQRLVKTIFGFQEDKDKIKRDLYRLRRQKLVEIKKVGKKHQLVLTEDGREIYLRFDYENLGLKKRKIWDRRWRMILFDIPNKMTKARNAFREKMREMGCVKFNDSVWVYPYPCQEEIDFIANYWKVGRYVHFAVVLHITNEDELCKYFRI</sequence>
<comment type="caution">
    <text evidence="3">The sequence shown here is derived from an EMBL/GenBank/DDBJ whole genome shotgun (WGS) entry which is preliminary data.</text>
</comment>
<evidence type="ECO:0000256" key="1">
    <source>
        <dbReference type="SAM" id="Phobius"/>
    </source>
</evidence>
<name>A0A1F6V426_9BACT</name>
<evidence type="ECO:0000259" key="2">
    <source>
        <dbReference type="Pfam" id="PF20803"/>
    </source>
</evidence>
<dbReference type="EMBL" id="MFTO01000002">
    <property type="protein sequence ID" value="OGI64372.1"/>
    <property type="molecule type" value="Genomic_DNA"/>
</dbReference>
<keyword evidence="1" id="KW-0472">Membrane</keyword>
<organism evidence="3 4">
    <name type="scientific">Candidatus Nomurabacteria bacterium RIFCSPHIGHO2_01_FULL_40_20</name>
    <dbReference type="NCBI Taxonomy" id="1801738"/>
    <lineage>
        <taxon>Bacteria</taxon>
        <taxon>Candidatus Nomuraibacteriota</taxon>
    </lineage>
</organism>
<protein>
    <recommendedName>
        <fullName evidence="2">Transcriptional repressor PaaX-like central Cas2-like domain-containing protein</fullName>
    </recommendedName>
</protein>
<proteinExistence type="predicted"/>
<evidence type="ECO:0000313" key="3">
    <source>
        <dbReference type="EMBL" id="OGI64372.1"/>
    </source>
</evidence>
<reference evidence="3 4" key="1">
    <citation type="journal article" date="2016" name="Nat. Commun.">
        <title>Thousands of microbial genomes shed light on interconnected biogeochemical processes in an aquifer system.</title>
        <authorList>
            <person name="Anantharaman K."/>
            <person name="Brown C.T."/>
            <person name="Hug L.A."/>
            <person name="Sharon I."/>
            <person name="Castelle C.J."/>
            <person name="Probst A.J."/>
            <person name="Thomas B.C."/>
            <person name="Singh A."/>
            <person name="Wilkins M.J."/>
            <person name="Karaoz U."/>
            <person name="Brodie E.L."/>
            <person name="Williams K.H."/>
            <person name="Hubbard S.S."/>
            <person name="Banfield J.F."/>
        </authorList>
    </citation>
    <scope>NUCLEOTIDE SEQUENCE [LARGE SCALE GENOMIC DNA]</scope>
</reference>
<keyword evidence="1" id="KW-1133">Transmembrane helix</keyword>
<feature type="transmembrane region" description="Helical" evidence="1">
    <location>
        <begin position="12"/>
        <end position="29"/>
    </location>
</feature>
<dbReference type="Proteomes" id="UP000178985">
    <property type="component" value="Unassembled WGS sequence"/>
</dbReference>
<dbReference type="Gene3D" id="3.30.70.2650">
    <property type="match status" value="1"/>
</dbReference>
<feature type="domain" description="Transcriptional repressor PaaX-like central Cas2-like" evidence="2">
    <location>
        <begin position="103"/>
        <end position="174"/>
    </location>
</feature>
<evidence type="ECO:0000313" key="4">
    <source>
        <dbReference type="Proteomes" id="UP000178985"/>
    </source>
</evidence>
<gene>
    <name evidence="3" type="ORF">A2733_00130</name>
</gene>
<dbReference type="AlphaFoldDB" id="A0A1F6V426"/>
<accession>A0A1F6V426</accession>
<keyword evidence="1" id="KW-0812">Transmembrane</keyword>
<dbReference type="InterPro" id="IPR048846">
    <property type="entry name" value="PaaX-like_central"/>
</dbReference>